<feature type="compositionally biased region" description="Low complexity" evidence="3">
    <location>
        <begin position="181"/>
        <end position="190"/>
    </location>
</feature>
<evidence type="ECO:0000313" key="6">
    <source>
        <dbReference type="Proteomes" id="UP000236333"/>
    </source>
</evidence>
<evidence type="ECO:0000313" key="5">
    <source>
        <dbReference type="EMBL" id="PNH05224.1"/>
    </source>
</evidence>
<protein>
    <recommendedName>
        <fullName evidence="4">EGF-like domain-containing protein</fullName>
    </recommendedName>
</protein>
<comment type="caution">
    <text evidence="5">The sequence shown here is derived from an EMBL/GenBank/DDBJ whole genome shotgun (WGS) entry which is preliminary data.</text>
</comment>
<dbReference type="Proteomes" id="UP000236333">
    <property type="component" value="Unassembled WGS sequence"/>
</dbReference>
<dbReference type="EMBL" id="PGGS01000323">
    <property type="protein sequence ID" value="PNH05224.1"/>
    <property type="molecule type" value="Genomic_DNA"/>
</dbReference>
<comment type="caution">
    <text evidence="2">Lacks conserved residue(s) required for the propagation of feature annotation.</text>
</comment>
<name>A0A2J7ZY74_9CHLO</name>
<dbReference type="Pfam" id="PF07974">
    <property type="entry name" value="EGF_2"/>
    <property type="match status" value="1"/>
</dbReference>
<feature type="region of interest" description="Disordered" evidence="3">
    <location>
        <begin position="167"/>
        <end position="199"/>
    </location>
</feature>
<keyword evidence="1 2" id="KW-1015">Disulfide bond</keyword>
<dbReference type="AlphaFoldDB" id="A0A2J7ZY74"/>
<dbReference type="InterPro" id="IPR000742">
    <property type="entry name" value="EGF"/>
</dbReference>
<accession>A0A2J7ZY74</accession>
<dbReference type="InterPro" id="IPR013111">
    <property type="entry name" value="EGF_extracell"/>
</dbReference>
<dbReference type="PROSITE" id="PS00022">
    <property type="entry name" value="EGF_1"/>
    <property type="match status" value="1"/>
</dbReference>
<evidence type="ECO:0000256" key="3">
    <source>
        <dbReference type="SAM" id="MobiDB-lite"/>
    </source>
</evidence>
<keyword evidence="6" id="KW-1185">Reference proteome</keyword>
<keyword evidence="2" id="KW-0245">EGF-like domain</keyword>
<feature type="disulfide bond" evidence="2">
    <location>
        <begin position="106"/>
        <end position="115"/>
    </location>
</feature>
<evidence type="ECO:0000256" key="1">
    <source>
        <dbReference type="ARBA" id="ARBA00023157"/>
    </source>
</evidence>
<organism evidence="5 6">
    <name type="scientific">Tetrabaena socialis</name>
    <dbReference type="NCBI Taxonomy" id="47790"/>
    <lineage>
        <taxon>Eukaryota</taxon>
        <taxon>Viridiplantae</taxon>
        <taxon>Chlorophyta</taxon>
        <taxon>core chlorophytes</taxon>
        <taxon>Chlorophyceae</taxon>
        <taxon>CS clade</taxon>
        <taxon>Chlamydomonadales</taxon>
        <taxon>Tetrabaenaceae</taxon>
        <taxon>Tetrabaena</taxon>
    </lineage>
</organism>
<dbReference type="PROSITE" id="PS01186">
    <property type="entry name" value="EGF_2"/>
    <property type="match status" value="1"/>
</dbReference>
<sequence>MGDPRFQQAAEPVKLTMASCDVLDEENDKHTEAAVLEIIRKLNVSSLQPMPTAGAQRCGLVLGTWCMQYQLQAPVQRYPPKYYDKPCPNNCNGVGQCNHEYGICQCPAGWGGPDCAKPRKRPCHHMGTDKRDAGWHNFTHWSHTRCDDAFDTIMQWLFSRIPEVHGTPPWPHTAPPPPPVNASAPGAKPGARGGGTATA</sequence>
<feature type="domain" description="EGF-like" evidence="4">
    <location>
        <begin position="83"/>
        <end position="116"/>
    </location>
</feature>
<reference evidence="5 6" key="1">
    <citation type="journal article" date="2017" name="Mol. Biol. Evol.">
        <title>The 4-celled Tetrabaena socialis nuclear genome reveals the essential components for genetic control of cell number at the origin of multicellularity in the volvocine lineage.</title>
        <authorList>
            <person name="Featherston J."/>
            <person name="Arakaki Y."/>
            <person name="Hanschen E.R."/>
            <person name="Ferris P.J."/>
            <person name="Michod R.E."/>
            <person name="Olson B.J.S.C."/>
            <person name="Nozaki H."/>
            <person name="Durand P.M."/>
        </authorList>
    </citation>
    <scope>NUCLEOTIDE SEQUENCE [LARGE SCALE GENOMIC DNA]</scope>
    <source>
        <strain evidence="5 6">NIES-571</strain>
    </source>
</reference>
<evidence type="ECO:0000259" key="4">
    <source>
        <dbReference type="PROSITE" id="PS50026"/>
    </source>
</evidence>
<proteinExistence type="predicted"/>
<feature type="compositionally biased region" description="Pro residues" evidence="3">
    <location>
        <begin position="168"/>
        <end position="180"/>
    </location>
</feature>
<feature type="disulfide bond" evidence="2">
    <location>
        <begin position="87"/>
        <end position="97"/>
    </location>
</feature>
<dbReference type="OrthoDB" id="26095at2759"/>
<gene>
    <name evidence="5" type="ORF">TSOC_008533</name>
</gene>
<evidence type="ECO:0000256" key="2">
    <source>
        <dbReference type="PROSITE-ProRule" id="PRU00076"/>
    </source>
</evidence>
<dbReference type="PROSITE" id="PS50026">
    <property type="entry name" value="EGF_3"/>
    <property type="match status" value="1"/>
</dbReference>
<dbReference type="Gene3D" id="2.10.25.10">
    <property type="entry name" value="Laminin"/>
    <property type="match status" value="1"/>
</dbReference>